<dbReference type="PANTHER" id="PTHR33602:SF1">
    <property type="entry name" value="REGULATORY PROTEIN RECX FAMILY PROTEIN"/>
    <property type="match status" value="1"/>
</dbReference>
<evidence type="ECO:0000313" key="9">
    <source>
        <dbReference type="EMBL" id="MST73611.1"/>
    </source>
</evidence>
<dbReference type="Pfam" id="PF21981">
    <property type="entry name" value="RecX_HTH3"/>
    <property type="match status" value="1"/>
</dbReference>
<comment type="caution">
    <text evidence="9">The sequence shown here is derived from an EMBL/GenBank/DDBJ whole genome shotgun (WGS) entry which is preliminary data.</text>
</comment>
<dbReference type="GO" id="GO:0005737">
    <property type="term" value="C:cytoplasm"/>
    <property type="evidence" value="ECO:0007669"/>
    <property type="project" value="UniProtKB-SubCell"/>
</dbReference>
<dbReference type="AlphaFoldDB" id="A0A6L5YPL7"/>
<dbReference type="PANTHER" id="PTHR33602">
    <property type="entry name" value="REGULATORY PROTEIN RECX FAMILY PROTEIN"/>
    <property type="match status" value="1"/>
</dbReference>
<evidence type="ECO:0000256" key="4">
    <source>
        <dbReference type="ARBA" id="ARBA00022490"/>
    </source>
</evidence>
<keyword evidence="10" id="KW-1185">Reference proteome</keyword>
<keyword evidence="4 5" id="KW-0963">Cytoplasm</keyword>
<dbReference type="InterPro" id="IPR036388">
    <property type="entry name" value="WH-like_DNA-bd_sf"/>
</dbReference>
<dbReference type="InterPro" id="IPR003783">
    <property type="entry name" value="Regulatory_RecX"/>
</dbReference>
<evidence type="ECO:0000256" key="5">
    <source>
        <dbReference type="HAMAP-Rule" id="MF_01114"/>
    </source>
</evidence>
<dbReference type="GO" id="GO:0006282">
    <property type="term" value="P:regulation of DNA repair"/>
    <property type="evidence" value="ECO:0007669"/>
    <property type="project" value="UniProtKB-UniRule"/>
</dbReference>
<dbReference type="InterPro" id="IPR053924">
    <property type="entry name" value="RecX_HTH_2nd"/>
</dbReference>
<comment type="function">
    <text evidence="5">Modulates RecA activity.</text>
</comment>
<gene>
    <name evidence="5" type="primary">recX</name>
    <name evidence="9" type="ORF">FYJ75_00995</name>
</gene>
<reference evidence="9 10" key="1">
    <citation type="submission" date="2019-08" db="EMBL/GenBank/DDBJ databases">
        <title>In-depth cultivation of the pig gut microbiome towards novel bacterial diversity and tailored functional studies.</title>
        <authorList>
            <person name="Wylensek D."/>
            <person name="Hitch T.C.A."/>
            <person name="Clavel T."/>
        </authorList>
    </citation>
    <scope>NUCLEOTIDE SEQUENCE [LARGE SCALE GENOMIC DNA]</scope>
    <source>
        <strain evidence="9 10">MUC/MUC-530-WT-4D</strain>
    </source>
</reference>
<proteinExistence type="inferred from homology"/>
<comment type="subcellular location">
    <subcellularLocation>
        <location evidence="1 5">Cytoplasm</location>
    </subcellularLocation>
</comment>
<feature type="domain" description="RecX first three-helical" evidence="8">
    <location>
        <begin position="62"/>
        <end position="98"/>
    </location>
</feature>
<dbReference type="Pfam" id="PF02631">
    <property type="entry name" value="RecX_HTH2"/>
    <property type="match status" value="1"/>
</dbReference>
<dbReference type="EMBL" id="VUNI01000001">
    <property type="protein sequence ID" value="MST73611.1"/>
    <property type="molecule type" value="Genomic_DNA"/>
</dbReference>
<organism evidence="9 10">
    <name type="scientific">Roseburia porci</name>
    <dbReference type="NCBI Taxonomy" id="2605790"/>
    <lineage>
        <taxon>Bacteria</taxon>
        <taxon>Bacillati</taxon>
        <taxon>Bacillota</taxon>
        <taxon>Clostridia</taxon>
        <taxon>Lachnospirales</taxon>
        <taxon>Lachnospiraceae</taxon>
        <taxon>Roseburia</taxon>
    </lineage>
</organism>
<evidence type="ECO:0000256" key="3">
    <source>
        <dbReference type="ARBA" id="ARBA00018111"/>
    </source>
</evidence>
<comment type="similarity">
    <text evidence="2 5">Belongs to the RecX family.</text>
</comment>
<feature type="domain" description="RecX third three-helical" evidence="7">
    <location>
        <begin position="154"/>
        <end position="199"/>
    </location>
</feature>
<dbReference type="HAMAP" id="MF_01114">
    <property type="entry name" value="RecX"/>
    <property type="match status" value="1"/>
</dbReference>
<feature type="domain" description="RecX second three-helical" evidence="6">
    <location>
        <begin position="108"/>
        <end position="147"/>
    </location>
</feature>
<evidence type="ECO:0000259" key="6">
    <source>
        <dbReference type="Pfam" id="PF02631"/>
    </source>
</evidence>
<evidence type="ECO:0000313" key="10">
    <source>
        <dbReference type="Proteomes" id="UP000474024"/>
    </source>
</evidence>
<dbReference type="RefSeq" id="WP_154427933.1">
    <property type="nucleotide sequence ID" value="NZ_VUNI01000001.1"/>
</dbReference>
<evidence type="ECO:0000256" key="1">
    <source>
        <dbReference type="ARBA" id="ARBA00004496"/>
    </source>
</evidence>
<evidence type="ECO:0000259" key="7">
    <source>
        <dbReference type="Pfam" id="PF21981"/>
    </source>
</evidence>
<dbReference type="InterPro" id="IPR053926">
    <property type="entry name" value="RecX_HTH_1st"/>
</dbReference>
<protein>
    <recommendedName>
        <fullName evidence="3 5">Regulatory protein RecX</fullName>
    </recommendedName>
</protein>
<evidence type="ECO:0000256" key="2">
    <source>
        <dbReference type="ARBA" id="ARBA00009695"/>
    </source>
</evidence>
<dbReference type="InterPro" id="IPR053925">
    <property type="entry name" value="RecX_HTH_3rd"/>
</dbReference>
<evidence type="ECO:0000259" key="8">
    <source>
        <dbReference type="Pfam" id="PF21982"/>
    </source>
</evidence>
<name>A0A6L5YPL7_9FIRM</name>
<dbReference type="Pfam" id="PF21982">
    <property type="entry name" value="RecX_HTH1"/>
    <property type="match status" value="1"/>
</dbReference>
<dbReference type="Proteomes" id="UP000474024">
    <property type="component" value="Unassembled WGS sequence"/>
</dbReference>
<sequence>MNEITVIKCETVGKGKIRVSFDTGLSCLLYRGEMKSLDICEGGMIDALTYQRMIEEVLCKRARRRAMHLLEQMDRTEAQLRDKLKAGEYPKECIDDAVMYVAKYHYIDDERYAANYVRNAQSKKSRMRIRQDLMQKGVAKETIEAALEEEYVSDEENQIRELLTKRKFDYKTADEKEFRRTYSFLLRRGFKANDILRVMKYEEPYYLT</sequence>
<dbReference type="Gene3D" id="1.10.10.10">
    <property type="entry name" value="Winged helix-like DNA-binding domain superfamily/Winged helix DNA-binding domain"/>
    <property type="match status" value="3"/>
</dbReference>
<accession>A0A6L5YPL7</accession>